<proteinExistence type="predicted"/>
<dbReference type="EMBL" id="JADMCD010000002">
    <property type="protein sequence ID" value="MBF8640121.1"/>
    <property type="molecule type" value="Genomic_DNA"/>
</dbReference>
<keyword evidence="1" id="KW-0812">Transmembrane</keyword>
<feature type="transmembrane region" description="Helical" evidence="1">
    <location>
        <begin position="262"/>
        <end position="283"/>
    </location>
</feature>
<feature type="domain" description="DUF6161" evidence="2">
    <location>
        <begin position="178"/>
        <end position="388"/>
    </location>
</feature>
<keyword evidence="1" id="KW-1133">Transmembrane helix</keyword>
<organism evidence="3 4">
    <name type="scientific">Pseudomonas luteola</name>
    <dbReference type="NCBI Taxonomy" id="47886"/>
    <lineage>
        <taxon>Bacteria</taxon>
        <taxon>Pseudomonadati</taxon>
        <taxon>Pseudomonadota</taxon>
        <taxon>Gammaproteobacteria</taxon>
        <taxon>Pseudomonadales</taxon>
        <taxon>Pseudomonadaceae</taxon>
        <taxon>Pseudomonas</taxon>
    </lineage>
</organism>
<dbReference type="Proteomes" id="UP000626180">
    <property type="component" value="Unassembled WGS sequence"/>
</dbReference>
<dbReference type="Pfam" id="PF19658">
    <property type="entry name" value="DUF6161"/>
    <property type="match status" value="1"/>
</dbReference>
<gene>
    <name evidence="3" type="ORF">IRZ65_05460</name>
</gene>
<sequence>MGKYSIREDSKNLNCSFDSLEELQDFVKEEISFNKLMTLDNSLITQSLKNVSSALFSSFKILESHIDSAIKYKDNNNPEFAEKAAKAAIQKLKEIFSLPIIYSKSPDGIFIDKLRAQNPEVAAIALAYMVYGSFGPERTIYNISEAVSLVNLRRSSQSFDEGIKEDYLSSALNGVNDVKHDLKLTLNESREKLALLSSNFEGFIQESIDNVSTEHASRSEKWAEIVTKADEDIVKIKESYDLYSALTAPATYWERKRRQHRILSIVFGIVSLIVIMGGGAYLYTLVSGGEFIVSKSTANAVTATQTPDYHNIAATFILGTIFFWVARMLVRLFMSNLHLENDAAERITMLKTYLALFRRNRIPEGDDLKTILAALFRASGDGIVKDEAMPLTIMEHVTKLKP</sequence>
<evidence type="ECO:0000256" key="1">
    <source>
        <dbReference type="SAM" id="Phobius"/>
    </source>
</evidence>
<comment type="caution">
    <text evidence="3">The sequence shown here is derived from an EMBL/GenBank/DDBJ whole genome shotgun (WGS) entry which is preliminary data.</text>
</comment>
<keyword evidence="4" id="KW-1185">Reference proteome</keyword>
<dbReference type="RefSeq" id="WP_196122081.1">
    <property type="nucleotide sequence ID" value="NZ_JADMCD010000002.1"/>
</dbReference>
<accession>A0ABS0FIF0</accession>
<evidence type="ECO:0000313" key="3">
    <source>
        <dbReference type="EMBL" id="MBF8640121.1"/>
    </source>
</evidence>
<evidence type="ECO:0000259" key="2">
    <source>
        <dbReference type="Pfam" id="PF19658"/>
    </source>
</evidence>
<protein>
    <recommendedName>
        <fullName evidence="2">DUF6161 domain-containing protein</fullName>
    </recommendedName>
</protein>
<keyword evidence="1" id="KW-0472">Membrane</keyword>
<dbReference type="InterPro" id="IPR046159">
    <property type="entry name" value="DUF6161"/>
</dbReference>
<feature type="transmembrane region" description="Helical" evidence="1">
    <location>
        <begin position="312"/>
        <end position="330"/>
    </location>
</feature>
<name>A0ABS0FIF0_PSELU</name>
<evidence type="ECO:0000313" key="4">
    <source>
        <dbReference type="Proteomes" id="UP000626180"/>
    </source>
</evidence>
<reference evidence="3 4" key="1">
    <citation type="submission" date="2020-10" db="EMBL/GenBank/DDBJ databases">
        <title>Genome sequences of Pseudomonas isolates.</title>
        <authorList>
            <person name="Wessels L."/>
            <person name="Reich F."/>
            <person name="Hammerl J."/>
        </authorList>
    </citation>
    <scope>NUCLEOTIDE SEQUENCE [LARGE SCALE GENOMIC DNA]</scope>
    <source>
        <strain evidence="3 4">20-MO00624-0</strain>
    </source>
</reference>